<protein>
    <recommendedName>
        <fullName evidence="3">DUF4250 domain-containing protein</fullName>
    </recommendedName>
</protein>
<dbReference type="KEGG" id="ipo:Ilyop_2617"/>
<reference evidence="1 2" key="1">
    <citation type="journal article" date="2010" name="Stand. Genomic Sci.">
        <title>Complete genome sequence of Ilyobacter polytropus type strain (CuHbu1).</title>
        <authorList>
            <person name="Sikorski J."/>
            <person name="Chertkov O."/>
            <person name="Lapidus A."/>
            <person name="Nolan M."/>
            <person name="Lucas S."/>
            <person name="Del Rio T.G."/>
            <person name="Tice H."/>
            <person name="Cheng J.F."/>
            <person name="Tapia R."/>
            <person name="Han C."/>
            <person name="Goodwin L."/>
            <person name="Pitluck S."/>
            <person name="Liolios K."/>
            <person name="Ivanova N."/>
            <person name="Mavromatis K."/>
            <person name="Mikhailova N."/>
            <person name="Pati A."/>
            <person name="Chen A."/>
            <person name="Palaniappan K."/>
            <person name="Land M."/>
            <person name="Hauser L."/>
            <person name="Chang Y.J."/>
            <person name="Jeffries C.D."/>
            <person name="Brambilla E."/>
            <person name="Yasawong M."/>
            <person name="Rohde M."/>
            <person name="Pukall R."/>
            <person name="Spring S."/>
            <person name="Goker M."/>
            <person name="Woyke T."/>
            <person name="Bristow J."/>
            <person name="Eisen J.A."/>
            <person name="Markowitz V."/>
            <person name="Hugenholtz P."/>
            <person name="Kyrpides N.C."/>
            <person name="Klenk H.P."/>
        </authorList>
    </citation>
    <scope>NUCLEOTIDE SEQUENCE [LARGE SCALE GENOMIC DNA]</scope>
    <source>
        <strain evidence="2">ATCC 51220 / DSM 2926 / LMG 16218 / CuHBu1</strain>
        <plasmid evidence="2">pILYOP01</plasmid>
    </source>
</reference>
<dbReference type="InterPro" id="IPR025346">
    <property type="entry name" value="DUF4250"/>
</dbReference>
<keyword evidence="2" id="KW-1185">Reference proteome</keyword>
<dbReference type="AlphaFoldDB" id="E3HCB4"/>
<evidence type="ECO:0000313" key="2">
    <source>
        <dbReference type="Proteomes" id="UP000006875"/>
    </source>
</evidence>
<name>E3HCB4_ILYPC</name>
<keyword evidence="1" id="KW-0614">Plasmid</keyword>
<gene>
    <name evidence="1" type="ordered locus">Ilyop_2617</name>
</gene>
<dbReference type="RefSeq" id="WP_013389032.1">
    <property type="nucleotide sequence ID" value="NC_014633.1"/>
</dbReference>
<dbReference type="Proteomes" id="UP000006875">
    <property type="component" value="Plasmid pILYOP01"/>
</dbReference>
<proteinExistence type="predicted"/>
<evidence type="ECO:0008006" key="3">
    <source>
        <dbReference type="Google" id="ProtNLM"/>
    </source>
</evidence>
<sequence>MEIKNMKSMDPNLLLSIVNMKLRDEFESLDDLLRYYNLKESDLTDKIKEIGYHYCEETNQFIGC</sequence>
<accession>E3HCB4</accession>
<evidence type="ECO:0000313" key="1">
    <source>
        <dbReference type="EMBL" id="ADO84374.1"/>
    </source>
</evidence>
<dbReference type="EMBL" id="CP002282">
    <property type="protein sequence ID" value="ADO84374.1"/>
    <property type="molecule type" value="Genomic_DNA"/>
</dbReference>
<organism evidence="1 2">
    <name type="scientific">Ilyobacter polytropus (strain ATCC 51220 / DSM 2926 / LMG 16218 / CuHBu1)</name>
    <dbReference type="NCBI Taxonomy" id="572544"/>
    <lineage>
        <taxon>Bacteria</taxon>
        <taxon>Fusobacteriati</taxon>
        <taxon>Fusobacteriota</taxon>
        <taxon>Fusobacteriia</taxon>
        <taxon>Fusobacteriales</taxon>
        <taxon>Fusobacteriaceae</taxon>
        <taxon>Ilyobacter</taxon>
    </lineage>
</organism>
<dbReference type="HOGENOM" id="CLU_182788_1_0_0"/>
<dbReference type="OrthoDB" id="6636823at2"/>
<dbReference type="Pfam" id="PF14056">
    <property type="entry name" value="DUF4250"/>
    <property type="match status" value="1"/>
</dbReference>
<geneLocation type="plasmid" evidence="1 2">
    <name>pILYOP01</name>
</geneLocation>